<dbReference type="AlphaFoldDB" id="A0AAD9U7L2"/>
<reference evidence="1" key="1">
    <citation type="journal article" date="2023" name="Plant J.">
        <title>Genome sequences and population genomics provide insights into the demographic history, inbreeding, and mutation load of two 'living fossil' tree species of Dipteronia.</title>
        <authorList>
            <person name="Feng Y."/>
            <person name="Comes H.P."/>
            <person name="Chen J."/>
            <person name="Zhu S."/>
            <person name="Lu R."/>
            <person name="Zhang X."/>
            <person name="Li P."/>
            <person name="Qiu J."/>
            <person name="Olsen K.M."/>
            <person name="Qiu Y."/>
        </authorList>
    </citation>
    <scope>NUCLEOTIDE SEQUENCE</scope>
    <source>
        <strain evidence="1">KIB01</strain>
    </source>
</reference>
<protein>
    <submittedName>
        <fullName evidence="1">Uncharacterized protein</fullName>
    </submittedName>
</protein>
<dbReference type="EMBL" id="JANJYI010000005">
    <property type="protein sequence ID" value="KAK2649342.1"/>
    <property type="molecule type" value="Genomic_DNA"/>
</dbReference>
<proteinExistence type="predicted"/>
<accession>A0AAD9U7L2</accession>
<organism evidence="1 2">
    <name type="scientific">Dipteronia dyeriana</name>
    <dbReference type="NCBI Taxonomy" id="168575"/>
    <lineage>
        <taxon>Eukaryota</taxon>
        <taxon>Viridiplantae</taxon>
        <taxon>Streptophyta</taxon>
        <taxon>Embryophyta</taxon>
        <taxon>Tracheophyta</taxon>
        <taxon>Spermatophyta</taxon>
        <taxon>Magnoliopsida</taxon>
        <taxon>eudicotyledons</taxon>
        <taxon>Gunneridae</taxon>
        <taxon>Pentapetalae</taxon>
        <taxon>rosids</taxon>
        <taxon>malvids</taxon>
        <taxon>Sapindales</taxon>
        <taxon>Sapindaceae</taxon>
        <taxon>Hippocastanoideae</taxon>
        <taxon>Acereae</taxon>
        <taxon>Dipteronia</taxon>
    </lineage>
</organism>
<comment type="caution">
    <text evidence="1">The sequence shown here is derived from an EMBL/GenBank/DDBJ whole genome shotgun (WGS) entry which is preliminary data.</text>
</comment>
<evidence type="ECO:0000313" key="2">
    <source>
        <dbReference type="Proteomes" id="UP001280121"/>
    </source>
</evidence>
<gene>
    <name evidence="1" type="ORF">Ddye_016831</name>
</gene>
<sequence>MSRMGMVEEPDKAVHSYNSVGCDQIFYKSYNSAVDLDVLFLHDFTPDKPFINVFEVSRVRLNFGSATGTVDSVLHWICKLG</sequence>
<evidence type="ECO:0000313" key="1">
    <source>
        <dbReference type="EMBL" id="KAK2649342.1"/>
    </source>
</evidence>
<dbReference type="Proteomes" id="UP001280121">
    <property type="component" value="Unassembled WGS sequence"/>
</dbReference>
<keyword evidence="2" id="KW-1185">Reference proteome</keyword>
<name>A0AAD9U7L2_9ROSI</name>